<accession>A0A3P7PCZ1</accession>
<gene>
    <name evidence="1" type="ORF">DILT_LOCUS11737</name>
</gene>
<organism evidence="1 2">
    <name type="scientific">Dibothriocephalus latus</name>
    <name type="common">Fish tapeworm</name>
    <name type="synonym">Diphyllobothrium latum</name>
    <dbReference type="NCBI Taxonomy" id="60516"/>
    <lineage>
        <taxon>Eukaryota</taxon>
        <taxon>Metazoa</taxon>
        <taxon>Spiralia</taxon>
        <taxon>Lophotrochozoa</taxon>
        <taxon>Platyhelminthes</taxon>
        <taxon>Cestoda</taxon>
        <taxon>Eucestoda</taxon>
        <taxon>Diphyllobothriidea</taxon>
        <taxon>Diphyllobothriidae</taxon>
        <taxon>Dibothriocephalus</taxon>
    </lineage>
</organism>
<dbReference type="EMBL" id="UYRU01064025">
    <property type="protein sequence ID" value="VDN15906.1"/>
    <property type="molecule type" value="Genomic_DNA"/>
</dbReference>
<keyword evidence="2" id="KW-1185">Reference proteome</keyword>
<reference evidence="1 2" key="1">
    <citation type="submission" date="2018-11" db="EMBL/GenBank/DDBJ databases">
        <authorList>
            <consortium name="Pathogen Informatics"/>
        </authorList>
    </citation>
    <scope>NUCLEOTIDE SEQUENCE [LARGE SCALE GENOMIC DNA]</scope>
</reference>
<evidence type="ECO:0000313" key="2">
    <source>
        <dbReference type="Proteomes" id="UP000281553"/>
    </source>
</evidence>
<proteinExistence type="predicted"/>
<evidence type="ECO:0000313" key="1">
    <source>
        <dbReference type="EMBL" id="VDN15906.1"/>
    </source>
</evidence>
<sequence length="72" mass="7828">MNKINNLHCVLDPKLKFWSSHFIRSAIYCDAFAATATEGVFVYALETAGLGSSLLGGVQNWLFDASAADEET</sequence>
<dbReference type="Proteomes" id="UP000281553">
    <property type="component" value="Unassembled WGS sequence"/>
</dbReference>
<dbReference type="AlphaFoldDB" id="A0A3P7PCZ1"/>
<name>A0A3P7PCZ1_DIBLA</name>
<protein>
    <submittedName>
        <fullName evidence="1">Uncharacterized protein</fullName>
    </submittedName>
</protein>
<feature type="non-terminal residue" evidence="1">
    <location>
        <position position="72"/>
    </location>
</feature>